<dbReference type="Proteomes" id="UP001501153">
    <property type="component" value="Unassembled WGS sequence"/>
</dbReference>
<dbReference type="InterPro" id="IPR050300">
    <property type="entry name" value="GDXG_lipolytic_enzyme"/>
</dbReference>
<comment type="caution">
    <text evidence="4">The sequence shown here is derived from an EMBL/GenBank/DDBJ whole genome shotgun (WGS) entry which is preliminary data.</text>
</comment>
<reference evidence="5" key="1">
    <citation type="journal article" date="2019" name="Int. J. Syst. Evol. Microbiol.">
        <title>The Global Catalogue of Microorganisms (GCM) 10K type strain sequencing project: providing services to taxonomists for standard genome sequencing and annotation.</title>
        <authorList>
            <consortium name="The Broad Institute Genomics Platform"/>
            <consortium name="The Broad Institute Genome Sequencing Center for Infectious Disease"/>
            <person name="Wu L."/>
            <person name="Ma J."/>
        </authorList>
    </citation>
    <scope>NUCLEOTIDE SEQUENCE [LARGE SCALE GENOMIC DNA]</scope>
    <source>
        <strain evidence="5">JCM 17923</strain>
    </source>
</reference>
<keyword evidence="5" id="KW-1185">Reference proteome</keyword>
<evidence type="ECO:0000256" key="1">
    <source>
        <dbReference type="ARBA" id="ARBA00022801"/>
    </source>
</evidence>
<keyword evidence="1" id="KW-0378">Hydrolase</keyword>
<dbReference type="InterPro" id="IPR049492">
    <property type="entry name" value="BD-FAE-like_dom"/>
</dbReference>
<sequence>MKSVFLVFTALMLAGLQTVSAQIDTTRGRYYRPVFPRVSVTSGVTYGSAVNFSGNNQPLLMDVYEPVGDTLRQRPLIIFAHQGGFVTGTRTDQFMVDVCTRFARLGYVTASIDYRLLFHPYDTVNIARATLRGMQDMRAAVRFFRHDAATARRFRVHPNYIVVGGSSAGGYMALQTGYLNRAGEVPAYLNLAALGGIEGSSGHPGYSSAVLAVLNLSGATESASCIEAGEVPLFSAHGTADATVPFSKGRVGCKLPPKYVVGSGRLHQQAAAVGVPNRLLCFRGAGHIPFEGSSARSHAYADSTFWGMRDFLRPLLRKPGTMVKPVLATAATAQARPAPGDDRLHVVLPADWTLPIEAELLDAAGRVVRRFNPRVQNLDMLRGTLRAGIYSIRVPGQLPVKVEYK</sequence>
<dbReference type="InterPro" id="IPR029058">
    <property type="entry name" value="AB_hydrolase_fold"/>
</dbReference>
<keyword evidence="2" id="KW-0732">Signal</keyword>
<gene>
    <name evidence="4" type="ORF">GCM10023185_08300</name>
</gene>
<protein>
    <recommendedName>
        <fullName evidence="3">BD-FAE-like domain-containing protein</fullName>
    </recommendedName>
</protein>
<feature type="domain" description="BD-FAE-like" evidence="3">
    <location>
        <begin position="61"/>
        <end position="189"/>
    </location>
</feature>
<dbReference type="EMBL" id="BAABGZ010000012">
    <property type="protein sequence ID" value="GAA4350515.1"/>
    <property type="molecule type" value="Genomic_DNA"/>
</dbReference>
<evidence type="ECO:0000259" key="3">
    <source>
        <dbReference type="Pfam" id="PF20434"/>
    </source>
</evidence>
<evidence type="ECO:0000313" key="5">
    <source>
        <dbReference type="Proteomes" id="UP001501153"/>
    </source>
</evidence>
<dbReference type="Pfam" id="PF20434">
    <property type="entry name" value="BD-FAE"/>
    <property type="match status" value="1"/>
</dbReference>
<feature type="signal peptide" evidence="2">
    <location>
        <begin position="1"/>
        <end position="21"/>
    </location>
</feature>
<proteinExistence type="predicted"/>
<accession>A0ABP8I3Q5</accession>
<organism evidence="4 5">
    <name type="scientific">Hymenobacter saemangeumensis</name>
    <dbReference type="NCBI Taxonomy" id="1084522"/>
    <lineage>
        <taxon>Bacteria</taxon>
        <taxon>Pseudomonadati</taxon>
        <taxon>Bacteroidota</taxon>
        <taxon>Cytophagia</taxon>
        <taxon>Cytophagales</taxon>
        <taxon>Hymenobacteraceae</taxon>
        <taxon>Hymenobacter</taxon>
    </lineage>
</organism>
<feature type="chain" id="PRO_5045121668" description="BD-FAE-like domain-containing protein" evidence="2">
    <location>
        <begin position="22"/>
        <end position="405"/>
    </location>
</feature>
<dbReference type="SUPFAM" id="SSF53474">
    <property type="entry name" value="alpha/beta-Hydrolases"/>
    <property type="match status" value="1"/>
</dbReference>
<evidence type="ECO:0000256" key="2">
    <source>
        <dbReference type="SAM" id="SignalP"/>
    </source>
</evidence>
<dbReference type="Gene3D" id="3.40.50.1820">
    <property type="entry name" value="alpha/beta hydrolase"/>
    <property type="match status" value="1"/>
</dbReference>
<dbReference type="PANTHER" id="PTHR48081">
    <property type="entry name" value="AB HYDROLASE SUPERFAMILY PROTEIN C4A8.06C"/>
    <property type="match status" value="1"/>
</dbReference>
<dbReference type="RefSeq" id="WP_345234111.1">
    <property type="nucleotide sequence ID" value="NZ_BAABGZ010000012.1"/>
</dbReference>
<evidence type="ECO:0000313" key="4">
    <source>
        <dbReference type="EMBL" id="GAA4350515.1"/>
    </source>
</evidence>
<name>A0ABP8I3Q5_9BACT</name>